<proteinExistence type="predicted"/>
<organism evidence="2 3">
    <name type="scientific">Hymenobacter caeli</name>
    <dbReference type="NCBI Taxonomy" id="2735894"/>
    <lineage>
        <taxon>Bacteria</taxon>
        <taxon>Pseudomonadati</taxon>
        <taxon>Bacteroidota</taxon>
        <taxon>Cytophagia</taxon>
        <taxon>Cytophagales</taxon>
        <taxon>Hymenobacteraceae</taxon>
        <taxon>Hymenobacter</taxon>
    </lineage>
</organism>
<evidence type="ECO:0000313" key="2">
    <source>
        <dbReference type="EMBL" id="NRT20909.1"/>
    </source>
</evidence>
<dbReference type="RefSeq" id="WP_173811671.1">
    <property type="nucleotide sequence ID" value="NZ_JABSNP010000022.1"/>
</dbReference>
<dbReference type="Proteomes" id="UP000779507">
    <property type="component" value="Unassembled WGS sequence"/>
</dbReference>
<evidence type="ECO:0008006" key="4">
    <source>
        <dbReference type="Google" id="ProtNLM"/>
    </source>
</evidence>
<keyword evidence="3" id="KW-1185">Reference proteome</keyword>
<feature type="chain" id="PRO_5046876223" description="DUF3575 domain-containing protein" evidence="1">
    <location>
        <begin position="34"/>
        <end position="250"/>
    </location>
</feature>
<dbReference type="EMBL" id="JABSNP010000022">
    <property type="protein sequence ID" value="NRT20909.1"/>
    <property type="molecule type" value="Genomic_DNA"/>
</dbReference>
<feature type="signal peptide" evidence="1">
    <location>
        <begin position="1"/>
        <end position="33"/>
    </location>
</feature>
<comment type="caution">
    <text evidence="2">The sequence shown here is derived from an EMBL/GenBank/DDBJ whole genome shotgun (WGS) entry which is preliminary data.</text>
</comment>
<evidence type="ECO:0000313" key="3">
    <source>
        <dbReference type="Proteomes" id="UP000779507"/>
    </source>
</evidence>
<sequence length="250" mass="26257">MSLRTLIPRAAGRRLAGALALGAALLRPAGARAQQVLLRADVADDTLTNLTGPNRRYFGHLYAGAGLVAGGSAGAAPLRYGLASHEIQLGARLKRRFTQNVALMADVRYAYLRYGFAQTAAKAFPGPGLHRAEALGLHQLQAETGLRFNAGRRGNTVGSYLDLLAWGGWVAATAHTTDDDPPPGGPAATSTTETGLPYLRRWTGGVGARLGFDRYALVARRRLTDALRPGAAPAAAGLPPWVVGVEIGLF</sequence>
<name>A0ABX2FUV5_9BACT</name>
<reference evidence="2 3" key="1">
    <citation type="submission" date="2020-05" db="EMBL/GenBank/DDBJ databases">
        <title>Genomic Encyclopedia of Type Strains, Phase IV (KMG-V): Genome sequencing to study the core and pangenomes of soil and plant-associated prokaryotes.</title>
        <authorList>
            <person name="Whitman W."/>
        </authorList>
    </citation>
    <scope>NUCLEOTIDE SEQUENCE [LARGE SCALE GENOMIC DNA]</scope>
    <source>
        <strain evidence="2 3">9A</strain>
    </source>
</reference>
<gene>
    <name evidence="2" type="ORF">HNP98_003753</name>
</gene>
<evidence type="ECO:0000256" key="1">
    <source>
        <dbReference type="SAM" id="SignalP"/>
    </source>
</evidence>
<accession>A0ABX2FUV5</accession>
<protein>
    <recommendedName>
        <fullName evidence="4">DUF3575 domain-containing protein</fullName>
    </recommendedName>
</protein>
<keyword evidence="1" id="KW-0732">Signal</keyword>